<keyword evidence="2" id="KW-1185">Reference proteome</keyword>
<gene>
    <name evidence="1" type="ORF">CBW46_013420</name>
</gene>
<dbReference type="AlphaFoldDB" id="A0A2W1NZX0"/>
<reference evidence="1" key="1">
    <citation type="submission" date="2018-06" db="EMBL/GenBank/DDBJ databases">
        <title>Paenibacillus xerothermodurans sp. nov. an extremely dry heat resistant spore forming bacterium isolated from the soil of Cape Canaveral, Florida.</title>
        <authorList>
            <person name="Seuylemezian A."/>
            <person name="Kaur N."/>
            <person name="Patil P."/>
            <person name="Patil P."/>
            <person name="Mayilraj S."/>
            <person name="Vaishampayan P."/>
        </authorList>
    </citation>
    <scope>NUCLEOTIDE SEQUENCE [LARGE SCALE GENOMIC DNA]</scope>
    <source>
        <strain evidence="1">ATCC 27380</strain>
    </source>
</reference>
<evidence type="ECO:0000313" key="1">
    <source>
        <dbReference type="EMBL" id="PZE20428.1"/>
    </source>
</evidence>
<evidence type="ECO:0000313" key="2">
    <source>
        <dbReference type="Proteomes" id="UP000214746"/>
    </source>
</evidence>
<name>A0A2W1NZX0_PAEXE</name>
<proteinExistence type="predicted"/>
<organism evidence="1 2">
    <name type="scientific">Paenibacillus xerothermodurans</name>
    <dbReference type="NCBI Taxonomy" id="1977292"/>
    <lineage>
        <taxon>Bacteria</taxon>
        <taxon>Bacillati</taxon>
        <taxon>Bacillota</taxon>
        <taxon>Bacilli</taxon>
        <taxon>Bacillales</taxon>
        <taxon>Paenibacillaceae</taxon>
        <taxon>Paenibacillus</taxon>
    </lineage>
</organism>
<comment type="caution">
    <text evidence="1">The sequence shown here is derived from an EMBL/GenBank/DDBJ whole genome shotgun (WGS) entry which is preliminary data.</text>
</comment>
<dbReference type="Proteomes" id="UP000214746">
    <property type="component" value="Unassembled WGS sequence"/>
</dbReference>
<sequence>MDSSKNPYLIAYSAQSIPPVYEGGDYNNVPFTNTEDSLEGESWNNFKYSNVSAAKPDRSVSILSTKKDTGAPEASVGTTSELSKVNEEYDNNKTKDDLTADKNKVHEKLNKKVKANGAEKARFTATFAKPVPAEKINEVLAIKNLKAKVVYARGINREGLRVTIATSDLSQESLNQIINDKKYTFKGFTEIEGEGNVADLINVQNDSDVFAVE</sequence>
<accession>A0A2W1NZX0</accession>
<dbReference type="EMBL" id="NHRJ02000007">
    <property type="protein sequence ID" value="PZE20428.1"/>
    <property type="molecule type" value="Genomic_DNA"/>
</dbReference>
<protein>
    <submittedName>
        <fullName evidence="1">Uncharacterized protein</fullName>
    </submittedName>
</protein>